<dbReference type="Proteomes" id="UP000617340">
    <property type="component" value="Unassembled WGS sequence"/>
</dbReference>
<organism evidence="1 2">
    <name type="scientific">Vespula germanica</name>
    <name type="common">German yellow jacket</name>
    <name type="synonym">Paravespula germanica</name>
    <dbReference type="NCBI Taxonomy" id="30212"/>
    <lineage>
        <taxon>Eukaryota</taxon>
        <taxon>Metazoa</taxon>
        <taxon>Ecdysozoa</taxon>
        <taxon>Arthropoda</taxon>
        <taxon>Hexapoda</taxon>
        <taxon>Insecta</taxon>
        <taxon>Pterygota</taxon>
        <taxon>Neoptera</taxon>
        <taxon>Endopterygota</taxon>
        <taxon>Hymenoptera</taxon>
        <taxon>Apocrita</taxon>
        <taxon>Aculeata</taxon>
        <taxon>Vespoidea</taxon>
        <taxon>Vespidae</taxon>
        <taxon>Vespinae</taxon>
        <taxon>Vespula</taxon>
    </lineage>
</organism>
<dbReference type="AlphaFoldDB" id="A0A834NTC0"/>
<protein>
    <submittedName>
        <fullName evidence="1">Uncharacterized protein</fullName>
    </submittedName>
</protein>
<dbReference type="EMBL" id="JACSDZ010000001">
    <property type="protein sequence ID" value="KAF7417623.1"/>
    <property type="molecule type" value="Genomic_DNA"/>
</dbReference>
<accession>A0A834NTC0</accession>
<proteinExistence type="predicted"/>
<reference evidence="1" key="1">
    <citation type="journal article" date="2020" name="G3 (Bethesda)">
        <title>High-Quality Assemblies for Three Invasive Social Wasps from the &lt;i&gt;Vespula&lt;/i&gt; Genus.</title>
        <authorList>
            <person name="Harrop T.W.R."/>
            <person name="Guhlin J."/>
            <person name="McLaughlin G.M."/>
            <person name="Permina E."/>
            <person name="Stockwell P."/>
            <person name="Gilligan J."/>
            <person name="Le Lec M.F."/>
            <person name="Gruber M.A.M."/>
            <person name="Quinn O."/>
            <person name="Lovegrove M."/>
            <person name="Duncan E.J."/>
            <person name="Remnant E.J."/>
            <person name="Van Eeckhoven J."/>
            <person name="Graham B."/>
            <person name="Knapp R.A."/>
            <person name="Langford K.W."/>
            <person name="Kronenberg Z."/>
            <person name="Press M.O."/>
            <person name="Eacker S.M."/>
            <person name="Wilson-Rankin E.E."/>
            <person name="Purcell J."/>
            <person name="Lester P.J."/>
            <person name="Dearden P.K."/>
        </authorList>
    </citation>
    <scope>NUCLEOTIDE SEQUENCE</scope>
    <source>
        <strain evidence="1">Linc-1</strain>
    </source>
</reference>
<evidence type="ECO:0000313" key="1">
    <source>
        <dbReference type="EMBL" id="KAF7417623.1"/>
    </source>
</evidence>
<name>A0A834NTC0_VESGE</name>
<gene>
    <name evidence="1" type="ORF">HZH68_000276</name>
</gene>
<comment type="caution">
    <text evidence="1">The sequence shown here is derived from an EMBL/GenBank/DDBJ whole genome shotgun (WGS) entry which is preliminary data.</text>
</comment>
<sequence length="76" mass="8745">MDGWMDGWMNGWMDGWMDGWMERVWRSVLARFLTLQNGWLTATQDMYVCIPAVLLAEREWLVTGGLSNCEIFPAAG</sequence>
<keyword evidence="2" id="KW-1185">Reference proteome</keyword>
<evidence type="ECO:0000313" key="2">
    <source>
        <dbReference type="Proteomes" id="UP000617340"/>
    </source>
</evidence>